<dbReference type="Gene3D" id="1.20.140.10">
    <property type="entry name" value="Butyryl-CoA Dehydrogenase, subunit A, domain 3"/>
    <property type="match status" value="1"/>
</dbReference>
<dbReference type="InterPro" id="IPR037069">
    <property type="entry name" value="AcylCoA_DH/ox_N_sf"/>
</dbReference>
<dbReference type="GO" id="GO:0003995">
    <property type="term" value="F:acyl-CoA dehydrogenase activity"/>
    <property type="evidence" value="ECO:0007669"/>
    <property type="project" value="TreeGrafter"/>
</dbReference>
<dbReference type="InterPro" id="IPR046373">
    <property type="entry name" value="Acyl-CoA_Oxase/DH_mid-dom_sf"/>
</dbReference>
<dbReference type="PANTHER" id="PTHR43884:SF19">
    <property type="entry name" value="ACYL-COA DEHYDROGENASE FADE4-RELATED"/>
    <property type="match status" value="1"/>
</dbReference>
<evidence type="ECO:0000256" key="2">
    <source>
        <dbReference type="ARBA" id="ARBA00009347"/>
    </source>
</evidence>
<dbReference type="Gene3D" id="1.10.540.10">
    <property type="entry name" value="Acyl-CoA dehydrogenase/oxidase, N-terminal domain"/>
    <property type="match status" value="1"/>
</dbReference>
<comment type="similarity">
    <text evidence="2">Belongs to the acyl-CoA dehydrogenase family.</text>
</comment>
<dbReference type="STRING" id="1260918.AWC06_11370"/>
<keyword evidence="3" id="KW-0285">Flavoprotein</keyword>
<dbReference type="GO" id="GO:0050660">
    <property type="term" value="F:flavin adenine dinucleotide binding"/>
    <property type="evidence" value="ECO:0007669"/>
    <property type="project" value="InterPro"/>
</dbReference>
<evidence type="ECO:0000256" key="4">
    <source>
        <dbReference type="ARBA" id="ARBA00022827"/>
    </source>
</evidence>
<dbReference type="Proteomes" id="UP000194000">
    <property type="component" value="Unassembled WGS sequence"/>
</dbReference>
<proteinExistence type="inferred from homology"/>
<dbReference type="EMBL" id="LQOW01000014">
    <property type="protein sequence ID" value="ORV61973.1"/>
    <property type="molecule type" value="Genomic_DNA"/>
</dbReference>
<dbReference type="OrthoDB" id="5427839at2"/>
<dbReference type="InterPro" id="IPR009075">
    <property type="entry name" value="AcylCo_DH/oxidase_C"/>
</dbReference>
<accession>A0A1X1UYR1</accession>
<dbReference type="AlphaFoldDB" id="A0A1X1UYR1"/>
<keyword evidence="7" id="KW-1185">Reference proteome</keyword>
<comment type="cofactor">
    <cofactor evidence="1">
        <name>FAD</name>
        <dbReference type="ChEBI" id="CHEBI:57692"/>
    </cofactor>
</comment>
<evidence type="ECO:0000313" key="6">
    <source>
        <dbReference type="EMBL" id="ORV61973.1"/>
    </source>
</evidence>
<dbReference type="SUPFAM" id="SSF47203">
    <property type="entry name" value="Acyl-CoA dehydrogenase C-terminal domain-like"/>
    <property type="match status" value="1"/>
</dbReference>
<evidence type="ECO:0000313" key="7">
    <source>
        <dbReference type="Proteomes" id="UP000194000"/>
    </source>
</evidence>
<feature type="domain" description="Acyl-CoA dehydrogenase/oxidase C-terminal" evidence="5">
    <location>
        <begin position="252"/>
        <end position="399"/>
    </location>
</feature>
<comment type="caution">
    <text evidence="6">The sequence shown here is derived from an EMBL/GenBank/DDBJ whole genome shotgun (WGS) entry which is preliminary data.</text>
</comment>
<dbReference type="InterPro" id="IPR009100">
    <property type="entry name" value="AcylCoA_DH/oxidase_NM_dom_sf"/>
</dbReference>
<protein>
    <submittedName>
        <fullName evidence="6">Acyl-CoA dehydrogenase</fullName>
    </submittedName>
</protein>
<organism evidence="6 7">
    <name type="scientific">Mycobacterium fragae</name>
    <dbReference type="NCBI Taxonomy" id="1260918"/>
    <lineage>
        <taxon>Bacteria</taxon>
        <taxon>Bacillati</taxon>
        <taxon>Actinomycetota</taxon>
        <taxon>Actinomycetes</taxon>
        <taxon>Mycobacteriales</taxon>
        <taxon>Mycobacteriaceae</taxon>
        <taxon>Mycobacterium</taxon>
    </lineage>
</organism>
<dbReference type="GO" id="GO:0005886">
    <property type="term" value="C:plasma membrane"/>
    <property type="evidence" value="ECO:0007669"/>
    <property type="project" value="TreeGrafter"/>
</dbReference>
<evidence type="ECO:0000256" key="3">
    <source>
        <dbReference type="ARBA" id="ARBA00022630"/>
    </source>
</evidence>
<dbReference type="InterPro" id="IPR036250">
    <property type="entry name" value="AcylCo_DH-like_C"/>
</dbReference>
<dbReference type="Gene3D" id="2.40.110.10">
    <property type="entry name" value="Butyryl-CoA Dehydrogenase, subunit A, domain 2"/>
    <property type="match status" value="1"/>
</dbReference>
<dbReference type="PANTHER" id="PTHR43884">
    <property type="entry name" value="ACYL-COA DEHYDROGENASE"/>
    <property type="match status" value="1"/>
</dbReference>
<dbReference type="SUPFAM" id="SSF56645">
    <property type="entry name" value="Acyl-CoA dehydrogenase NM domain-like"/>
    <property type="match status" value="1"/>
</dbReference>
<gene>
    <name evidence="6" type="ORF">AWC06_11370</name>
</gene>
<evidence type="ECO:0000259" key="5">
    <source>
        <dbReference type="Pfam" id="PF00441"/>
    </source>
</evidence>
<name>A0A1X1UYR1_9MYCO</name>
<dbReference type="RefSeq" id="WP_085195791.1">
    <property type="nucleotide sequence ID" value="NZ_JACKVI010000014.1"/>
</dbReference>
<keyword evidence="4" id="KW-0274">FAD</keyword>
<evidence type="ECO:0000256" key="1">
    <source>
        <dbReference type="ARBA" id="ARBA00001974"/>
    </source>
</evidence>
<reference evidence="6 7" key="1">
    <citation type="submission" date="2016-01" db="EMBL/GenBank/DDBJ databases">
        <title>The new phylogeny of the genus Mycobacterium.</title>
        <authorList>
            <person name="Tarcisio F."/>
            <person name="Conor M."/>
            <person name="Antonella G."/>
            <person name="Elisabetta G."/>
            <person name="Giulia F.S."/>
            <person name="Sara T."/>
            <person name="Anna F."/>
            <person name="Clotilde B."/>
            <person name="Roberto B."/>
            <person name="Veronica D.S."/>
            <person name="Fabio R."/>
            <person name="Monica P."/>
            <person name="Olivier J."/>
            <person name="Enrico T."/>
            <person name="Nicola S."/>
        </authorList>
    </citation>
    <scope>NUCLEOTIDE SEQUENCE [LARGE SCALE GENOMIC DNA]</scope>
    <source>
        <strain evidence="6 7">DSM 45731</strain>
    </source>
</reference>
<dbReference type="Pfam" id="PF00441">
    <property type="entry name" value="Acyl-CoA_dh_1"/>
    <property type="match status" value="1"/>
</dbReference>
<sequence length="580" mass="65144">MANSSGLLFNPNRYDPSHFDPETRRQLRAVIDWFEERGKQKLLRDDLEAVWVSDFLDFIKRERIFATFLTPSEYGGGDPNKRWDTSRNAALSEIFGFYGLAYWYAEQVTILGLGPIWQSENIKAKQRAAEQLEAGGVMAFALSEREHGADIYNTDMLLTPARDGDDEGVVFRASGEKYYIGNGNVAGMVSVFSRRTDVEGADGYVWFVADSGHPNYELVGNVVHGQMYVSNFRLNDYPVHEEDILCAGPEAFSAALNTVNVGKFNLCSGSIGMCEHAFYEAITHANNRILYGNPVTDFPHVRAGFVDAYARLIAMKLFSDRAIDYFRSASLDDRRYLLFNPVTKSKVTSEGEAVVTLLWDILAAKGFEKNTYFSEVARLIGALPRLEGTVHVNVAQILKFMPNYMLNPAAYPEIGTRDDPADDVFFWAQGPARGASKVQFADWTAVYEKYSGIPNVALFYEQARALRELLVSAAPDADQMRDLDFLLVLGHLFTLVVYGQLILEQADLIGLDHELVDQIFDVQIRDFSGHAVAMHGKPSSTSAQQDWAIAAVRKPVVDQHRFDRVWEQVKAYDGAYEMRP</sequence>